<name>A0A7C8Q1H2_ORBOL</name>
<evidence type="ECO:0008006" key="3">
    <source>
        <dbReference type="Google" id="ProtNLM"/>
    </source>
</evidence>
<dbReference type="Proteomes" id="UP000479691">
    <property type="component" value="Unassembled WGS sequence"/>
</dbReference>
<accession>A0A7C8Q1H2</accession>
<protein>
    <recommendedName>
        <fullName evidence="3">HNH nuclease domain-containing protein</fullName>
    </recommendedName>
</protein>
<evidence type="ECO:0000313" key="1">
    <source>
        <dbReference type="EMBL" id="KAF3188260.1"/>
    </source>
</evidence>
<sequence length="470" mass="52471">MSHLMGSMNTQVFATSSASVPLVLALRGITAIIGGFELGHDQKSYQKLPQHHELPYPPLDLGEFEVINLSLQEISTVHLTYSLLTYAYDPDAIANHLWDLLRRSESTLQILDELISSTTSPLYNPHGPLGLDIILTPSQNHTWEHITYILSNCNTFRSSLHSFSKSYLDNLIIPFMTPQPPPPFSPETSSNIQSAFKSLLLARDGHRTIIGGVWNYDRPDDILTNDIERQEDVHEDYIVPTHLIPYFFASTSRSSIGGTSTVPGTISVGTTGWIWGNQYSANAKLKYYMQKFCGVDVAEDVMMEDVDVVNNPSNGMILTPQLYHSFRNLKWCIEAEPWDSTPSPGFPRNDVSINIDGGQDEDRCRYVYRIRLFTKAQIPGPIHHEDGDVLRFGSCDVFAQIPVPKPRLCNVHASIAKVLRASGAGGTMEAILRNEQSLKEDASTGANWGDLGRDYLMRRLSAISDEGWTD</sequence>
<organism evidence="1 2">
    <name type="scientific">Orbilia oligospora</name>
    <name type="common">Nematode-trapping fungus</name>
    <name type="synonym">Arthrobotrys oligospora</name>
    <dbReference type="NCBI Taxonomy" id="2813651"/>
    <lineage>
        <taxon>Eukaryota</taxon>
        <taxon>Fungi</taxon>
        <taxon>Dikarya</taxon>
        <taxon>Ascomycota</taxon>
        <taxon>Pezizomycotina</taxon>
        <taxon>Orbiliomycetes</taxon>
        <taxon>Orbiliales</taxon>
        <taxon>Orbiliaceae</taxon>
        <taxon>Orbilia</taxon>
    </lineage>
</organism>
<gene>
    <name evidence="1" type="ORF">TWF788_000937</name>
</gene>
<proteinExistence type="predicted"/>
<comment type="caution">
    <text evidence="1">The sequence shown here is derived from an EMBL/GenBank/DDBJ whole genome shotgun (WGS) entry which is preliminary data.</text>
</comment>
<evidence type="ECO:0000313" key="2">
    <source>
        <dbReference type="Proteomes" id="UP000479691"/>
    </source>
</evidence>
<reference evidence="1 2" key="1">
    <citation type="submission" date="2019-06" db="EMBL/GenBank/DDBJ databases">
        <authorList>
            <person name="Palmer J.M."/>
        </authorList>
    </citation>
    <scope>NUCLEOTIDE SEQUENCE [LARGE SCALE GENOMIC DNA]</scope>
    <source>
        <strain evidence="1 2">TWF788</strain>
    </source>
</reference>
<dbReference type="EMBL" id="JAABOE010000011">
    <property type="protein sequence ID" value="KAF3188260.1"/>
    <property type="molecule type" value="Genomic_DNA"/>
</dbReference>
<dbReference type="AlphaFoldDB" id="A0A7C8Q1H2"/>